<gene>
    <name evidence="1" type="ORF">LCGC14_1461470</name>
</gene>
<dbReference type="EMBL" id="LAZR01010177">
    <property type="protein sequence ID" value="KKM68386.1"/>
    <property type="molecule type" value="Genomic_DNA"/>
</dbReference>
<evidence type="ECO:0000313" key="1">
    <source>
        <dbReference type="EMBL" id="KKM68386.1"/>
    </source>
</evidence>
<reference evidence="1" key="1">
    <citation type="journal article" date="2015" name="Nature">
        <title>Complex archaea that bridge the gap between prokaryotes and eukaryotes.</title>
        <authorList>
            <person name="Spang A."/>
            <person name="Saw J.H."/>
            <person name="Jorgensen S.L."/>
            <person name="Zaremba-Niedzwiedzka K."/>
            <person name="Martijn J."/>
            <person name="Lind A.E."/>
            <person name="van Eijk R."/>
            <person name="Schleper C."/>
            <person name="Guy L."/>
            <person name="Ettema T.J."/>
        </authorList>
    </citation>
    <scope>NUCLEOTIDE SEQUENCE</scope>
</reference>
<dbReference type="AlphaFoldDB" id="A0A0F9K127"/>
<protein>
    <submittedName>
        <fullName evidence="1">Uncharacterized protein</fullName>
    </submittedName>
</protein>
<organism evidence="1">
    <name type="scientific">marine sediment metagenome</name>
    <dbReference type="NCBI Taxonomy" id="412755"/>
    <lineage>
        <taxon>unclassified sequences</taxon>
        <taxon>metagenomes</taxon>
        <taxon>ecological metagenomes</taxon>
    </lineage>
</organism>
<proteinExistence type="predicted"/>
<accession>A0A0F9K127</accession>
<comment type="caution">
    <text evidence="1">The sequence shown here is derived from an EMBL/GenBank/DDBJ whole genome shotgun (WGS) entry which is preliminary data.</text>
</comment>
<sequence>MTDKEIEIQMALGTLQLRNLNEEGFNYWLKLSSARARPEFAEVWQTGAWQKHDRKIAND</sequence>
<name>A0A0F9K127_9ZZZZ</name>